<proteinExistence type="predicted"/>
<dbReference type="InterPro" id="IPR036397">
    <property type="entry name" value="RNaseH_sf"/>
</dbReference>
<name>A0A4Y2MII8_ARAVE</name>
<dbReference type="Gene3D" id="3.30.420.10">
    <property type="entry name" value="Ribonuclease H-like superfamily/Ribonuclease H"/>
    <property type="match status" value="1"/>
</dbReference>
<reference evidence="1 2" key="1">
    <citation type="journal article" date="2019" name="Sci. Rep.">
        <title>Orb-weaving spider Araneus ventricosus genome elucidates the spidroin gene catalogue.</title>
        <authorList>
            <person name="Kono N."/>
            <person name="Nakamura H."/>
            <person name="Ohtoshi R."/>
            <person name="Moran D.A.P."/>
            <person name="Shinohara A."/>
            <person name="Yoshida Y."/>
            <person name="Fujiwara M."/>
            <person name="Mori M."/>
            <person name="Tomita M."/>
            <person name="Arakawa K."/>
        </authorList>
    </citation>
    <scope>NUCLEOTIDE SEQUENCE [LARGE SCALE GENOMIC DNA]</scope>
</reference>
<dbReference type="SUPFAM" id="SSF53098">
    <property type="entry name" value="Ribonuclease H-like"/>
    <property type="match status" value="1"/>
</dbReference>
<sequence length="135" mass="15505">MKKLSREWGFEIVNSSPRYAKSNGFAEKMVGIAKSILRKAGTETNYISDALLAHRNTLISGTNVYPAQCKSPFQLSSYDEFGPERDVVEMDDITIPDSEERERHSQDTENILKRAYVTRKGRTVRPPFRLRDFVM</sequence>
<organism evidence="1 2">
    <name type="scientific">Araneus ventricosus</name>
    <name type="common">Orbweaver spider</name>
    <name type="synonym">Epeira ventricosa</name>
    <dbReference type="NCBI Taxonomy" id="182803"/>
    <lineage>
        <taxon>Eukaryota</taxon>
        <taxon>Metazoa</taxon>
        <taxon>Ecdysozoa</taxon>
        <taxon>Arthropoda</taxon>
        <taxon>Chelicerata</taxon>
        <taxon>Arachnida</taxon>
        <taxon>Araneae</taxon>
        <taxon>Araneomorphae</taxon>
        <taxon>Entelegynae</taxon>
        <taxon>Araneoidea</taxon>
        <taxon>Araneidae</taxon>
        <taxon>Araneus</taxon>
    </lineage>
</organism>
<protein>
    <recommendedName>
        <fullName evidence="3">Integrase catalytic domain-containing protein</fullName>
    </recommendedName>
</protein>
<gene>
    <name evidence="1" type="ORF">AVEN_229411_1</name>
</gene>
<accession>A0A4Y2MII8</accession>
<dbReference type="InterPro" id="IPR012337">
    <property type="entry name" value="RNaseH-like_sf"/>
</dbReference>
<comment type="caution">
    <text evidence="1">The sequence shown here is derived from an EMBL/GenBank/DDBJ whole genome shotgun (WGS) entry which is preliminary data.</text>
</comment>
<evidence type="ECO:0000313" key="2">
    <source>
        <dbReference type="Proteomes" id="UP000499080"/>
    </source>
</evidence>
<dbReference type="OrthoDB" id="6488552at2759"/>
<evidence type="ECO:0000313" key="1">
    <source>
        <dbReference type="EMBL" id="GBN25567.1"/>
    </source>
</evidence>
<evidence type="ECO:0008006" key="3">
    <source>
        <dbReference type="Google" id="ProtNLM"/>
    </source>
</evidence>
<dbReference type="AlphaFoldDB" id="A0A4Y2MII8"/>
<keyword evidence="2" id="KW-1185">Reference proteome</keyword>
<dbReference type="EMBL" id="BGPR01007260">
    <property type="protein sequence ID" value="GBN25567.1"/>
    <property type="molecule type" value="Genomic_DNA"/>
</dbReference>
<dbReference type="GO" id="GO:0003676">
    <property type="term" value="F:nucleic acid binding"/>
    <property type="evidence" value="ECO:0007669"/>
    <property type="project" value="InterPro"/>
</dbReference>
<dbReference type="Proteomes" id="UP000499080">
    <property type="component" value="Unassembled WGS sequence"/>
</dbReference>